<evidence type="ECO:0000313" key="2">
    <source>
        <dbReference type="EMBL" id="KFN49779.1"/>
    </source>
</evidence>
<comment type="caution">
    <text evidence="2">The sequence shown here is derived from an EMBL/GenBank/DDBJ whole genome shotgun (WGS) entry which is preliminary data.</text>
</comment>
<proteinExistence type="predicted"/>
<dbReference type="Gene3D" id="2.60.40.3440">
    <property type="match status" value="1"/>
</dbReference>
<keyword evidence="1" id="KW-0732">Signal</keyword>
<name>A0A091BG46_9GAMM</name>
<sequence>MGELMRAAIALLAAALVVTPAKAQDQAPPTFSFKEFVRVDEGDSGLTEVVVEWRLLWAPPGYSTGFTIHTEDLDPPQARAGVDYVPLPPTRIDVAAGQTSGTLTLQLIGDTEVESNEIFWLHYRDFANGARGPGGGSQYTTGIHIANDDQVPLPPLTGNDDHVWFDVNSPGVLIEAHLNDIEIPAGATLRDTVMTLLSQPRHGTVEKTAAQYPRGTERFIYRPGADFAGNDGFDYRLCKADGQCVEARVHVQGRVTAPRTGVGRISGIDVEVDNLRALDDARYLVSTLAPGRIVELPTTVDATPHTTWDGFAGMAWKVYTIPARTDGNVAEYRVHVVSENPHEARIDMLVGIDSDGDGRPSAAEQRCFAGYAYATGVSPLTCEMTIEVGGAPVTYWIAGHSREATATTARMRVHEARMDAQDGGMVVTGPTLSDDLDTLPLQIAWRDTTNIEGSRRVAFVRVVDAAGVAGDFRVDLWGGTFLHFLLLPLDGSPLVVDMAPTFFLERAIFFDVPSGAERLTITARSDRPVDIAPTWYGGISQTEPRIPEGSVPSGESAWIRIGEQPRTITVEKPRWQRWHLLIRNGGDTAARIELTATLAAVPPTVRPGSYYNPRQSGSGLILYPSGEQWAGLWYTYLRDGRPTWYYLQAPQPGANGLWRSQVYRAAWNGSVARHAPVGEAVLTPLDPDRFALSFVIDGFAGSQVMEALGRGCPAVGGQVVDISAHWFDPARAGTGYSVQMWEDYEFFAAFNYDRQGFPVFLAAESPDFAGAGVADLDLQILRGAAPYYDYFAPSRAPAGILQRRIDGGRLTEVQMLVDYEELPPFTGRRTWSIADRVQPLGASQGCEP</sequence>
<accession>A0A091BG46</accession>
<dbReference type="Gene3D" id="2.60.40.2030">
    <property type="match status" value="1"/>
</dbReference>
<feature type="signal peptide" evidence="1">
    <location>
        <begin position="1"/>
        <end position="23"/>
    </location>
</feature>
<organism evidence="2 3">
    <name type="scientific">Arenimonas composti TR7-09 = DSM 18010</name>
    <dbReference type="NCBI Taxonomy" id="1121013"/>
    <lineage>
        <taxon>Bacteria</taxon>
        <taxon>Pseudomonadati</taxon>
        <taxon>Pseudomonadota</taxon>
        <taxon>Gammaproteobacteria</taxon>
        <taxon>Lysobacterales</taxon>
        <taxon>Lysobacteraceae</taxon>
        <taxon>Arenimonas</taxon>
    </lineage>
</organism>
<dbReference type="Pfam" id="PF17963">
    <property type="entry name" value="Big_9"/>
    <property type="match status" value="1"/>
</dbReference>
<dbReference type="Proteomes" id="UP000029391">
    <property type="component" value="Unassembled WGS sequence"/>
</dbReference>
<dbReference type="eggNOG" id="COG1404">
    <property type="taxonomic scope" value="Bacteria"/>
</dbReference>
<gene>
    <name evidence="2" type="ORF">P873_09495</name>
</gene>
<protein>
    <recommendedName>
        <fullName evidence="4">Calx-beta domain-containing protein</fullName>
    </recommendedName>
</protein>
<feature type="chain" id="PRO_5001871545" description="Calx-beta domain-containing protein" evidence="1">
    <location>
        <begin position="24"/>
        <end position="848"/>
    </location>
</feature>
<evidence type="ECO:0000256" key="1">
    <source>
        <dbReference type="SAM" id="SignalP"/>
    </source>
</evidence>
<evidence type="ECO:0000313" key="3">
    <source>
        <dbReference type="Proteomes" id="UP000029391"/>
    </source>
</evidence>
<dbReference type="AlphaFoldDB" id="A0A091BG46"/>
<dbReference type="EMBL" id="AWXU01000030">
    <property type="protein sequence ID" value="KFN49779.1"/>
    <property type="molecule type" value="Genomic_DNA"/>
</dbReference>
<reference evidence="2 3" key="1">
    <citation type="submission" date="2013-09" db="EMBL/GenBank/DDBJ databases">
        <title>Genome sequencing of Arenimonas composti.</title>
        <authorList>
            <person name="Chen F."/>
            <person name="Wang G."/>
        </authorList>
    </citation>
    <scope>NUCLEOTIDE SEQUENCE [LARGE SCALE GENOMIC DNA]</scope>
    <source>
        <strain evidence="2 3">TR7-09</strain>
    </source>
</reference>
<dbReference type="OrthoDB" id="5927922at2"/>
<keyword evidence="3" id="KW-1185">Reference proteome</keyword>
<dbReference type="STRING" id="1121013.GCA_000426365_00185"/>
<evidence type="ECO:0008006" key="4">
    <source>
        <dbReference type="Google" id="ProtNLM"/>
    </source>
</evidence>
<dbReference type="InterPro" id="IPR038081">
    <property type="entry name" value="CalX-like_sf"/>
</dbReference>
<dbReference type="SUPFAM" id="SSF141072">
    <property type="entry name" value="CalX-like"/>
    <property type="match status" value="1"/>
</dbReference>
<dbReference type="RefSeq" id="WP_026815754.1">
    <property type="nucleotide sequence ID" value="NZ_AUFF01000001.1"/>
</dbReference>